<evidence type="ECO:0000313" key="3">
    <source>
        <dbReference type="EMBL" id="KSU83173.1"/>
    </source>
</evidence>
<dbReference type="EMBL" id="LNQN01000002">
    <property type="protein sequence ID" value="KSU83173.1"/>
    <property type="molecule type" value="Genomic_DNA"/>
</dbReference>
<dbReference type="InterPro" id="IPR025164">
    <property type="entry name" value="Toastrack_DUF4097"/>
</dbReference>
<dbReference type="AlphaFoldDB" id="A0A0V8J887"/>
<comment type="caution">
    <text evidence="3">The sequence shown here is derived from an EMBL/GenBank/DDBJ whole genome shotgun (WGS) entry which is preliminary data.</text>
</comment>
<dbReference type="Pfam" id="PF22746">
    <property type="entry name" value="SHOCT-like_DUF2089-C"/>
    <property type="match status" value="1"/>
</dbReference>
<feature type="domain" description="YvlB/LiaX N-terminal" evidence="2">
    <location>
        <begin position="2"/>
        <end position="31"/>
    </location>
</feature>
<evidence type="ECO:0000259" key="2">
    <source>
        <dbReference type="Pfam" id="PF22746"/>
    </source>
</evidence>
<dbReference type="RefSeq" id="WP_061971969.1">
    <property type="nucleotide sequence ID" value="NZ_FMAV01000002.1"/>
</dbReference>
<name>A0A0V8J887_9BACL</name>
<proteinExistence type="predicted"/>
<sequence>MEERKMILNMLNEGKISVEEAEKLLLAVNHKKTFALPSGTLGKKNKDHKKVPSQGFKVGKFLNRVVKRIKTADFDLNFGPHEDVHHIFEDRHVMFEDIDIEIYNGSITLVPWERNDVQIECEAEVYKIPEGTAAKTKFRNETFYDCDATRLRFYARNKHQKVNAVVSIPKKQYHEIKCVTFNGGIKTSDCQSRHLELKSTIGSLFVNRCGGDKLKAEASNGSITLKESNWKELVAETMNGPVRLNGKSEQIRIETINGSIYYRLDTPASGYASLKTVTGKIEAELPGSLEVEASLKTYVGGLVSDFDGMEVLEQKKEVTKKFLRFIANKGSEPAYRMEAEAKTGSIAVLKAKQEG</sequence>
<organism evidence="3 4">
    <name type="scientific">Fictibacillus enclensis</name>
    <dbReference type="NCBI Taxonomy" id="1017270"/>
    <lineage>
        <taxon>Bacteria</taxon>
        <taxon>Bacillati</taxon>
        <taxon>Bacillota</taxon>
        <taxon>Bacilli</taxon>
        <taxon>Bacillales</taxon>
        <taxon>Fictibacillaceae</taxon>
        <taxon>Fictibacillus</taxon>
    </lineage>
</organism>
<keyword evidence="4" id="KW-1185">Reference proteome</keyword>
<evidence type="ECO:0000259" key="1">
    <source>
        <dbReference type="Pfam" id="PF13349"/>
    </source>
</evidence>
<dbReference type="Proteomes" id="UP000054099">
    <property type="component" value="Unassembled WGS sequence"/>
</dbReference>
<gene>
    <name evidence="3" type="ORF">AS030_11355</name>
</gene>
<evidence type="ECO:0000313" key="4">
    <source>
        <dbReference type="Proteomes" id="UP000054099"/>
    </source>
</evidence>
<accession>A0A0V8J887</accession>
<dbReference type="InterPro" id="IPR053959">
    <property type="entry name" value="YvlB/LiaX_N"/>
</dbReference>
<reference evidence="3 4" key="1">
    <citation type="journal article" date="2014" name="Antonie Van Leeuwenhoek">
        <title>Fictibacillus enclensis sp. nov., isolated from marine sediment.</title>
        <authorList>
            <person name="Dastager S.G."/>
            <person name="Mawlankar R."/>
            <person name="Srinivasan K."/>
            <person name="Tang S.K."/>
            <person name="Lee J.C."/>
            <person name="Ramana V.V."/>
            <person name="Shouche Y.S."/>
        </authorList>
    </citation>
    <scope>NUCLEOTIDE SEQUENCE [LARGE SCALE GENOMIC DNA]</scope>
    <source>
        <strain evidence="3 4">NIO-1003</strain>
    </source>
</reference>
<protein>
    <submittedName>
        <fullName evidence="3">Uncharacterized protein</fullName>
    </submittedName>
</protein>
<dbReference type="Pfam" id="PF13349">
    <property type="entry name" value="DUF4097"/>
    <property type="match status" value="1"/>
</dbReference>
<feature type="domain" description="DUF4097" evidence="1">
    <location>
        <begin position="158"/>
        <end position="319"/>
    </location>
</feature>
<dbReference type="OrthoDB" id="2240743at2"/>